<dbReference type="Gene3D" id="2.60.120.260">
    <property type="entry name" value="Galactose-binding domain-like"/>
    <property type="match status" value="1"/>
</dbReference>
<dbReference type="PROSITE" id="PS50022">
    <property type="entry name" value="FA58C_3"/>
    <property type="match status" value="1"/>
</dbReference>
<dbReference type="Proteomes" id="UP000266492">
    <property type="component" value="Unassembled WGS sequence"/>
</dbReference>
<proteinExistence type="predicted"/>
<organism evidence="3 4">
    <name type="scientific">Bacteroides ovatus</name>
    <dbReference type="NCBI Taxonomy" id="28116"/>
    <lineage>
        <taxon>Bacteria</taxon>
        <taxon>Pseudomonadati</taxon>
        <taxon>Bacteroidota</taxon>
        <taxon>Bacteroidia</taxon>
        <taxon>Bacteroidales</taxon>
        <taxon>Bacteroidaceae</taxon>
        <taxon>Bacteroides</taxon>
    </lineage>
</organism>
<feature type="chain" id="PRO_5017320074" evidence="1">
    <location>
        <begin position="22"/>
        <end position="323"/>
    </location>
</feature>
<dbReference type="EMBL" id="QRVZ01000005">
    <property type="protein sequence ID" value="RGS85120.1"/>
    <property type="molecule type" value="Genomic_DNA"/>
</dbReference>
<sequence>MKSRKNLFYIGMFALCAIGFAACDDEETYDVYGDSFNRVYIYDNSKAYKIVQTPISTVSNVDFKWPAKCSQKASGTIKATVVVDNSLIAAYNEEHGTVFEAMPAEAIVLENAEMTIPAGKMVVADTVHVKLTDDANVLSTLKSEKGYIIPLRLVSAEGPNTQLSTNMVVPSFLTVTVTEDNVNHEATEADITGTLVADQAGWSVNVLSGSGSNLDRWFDGNPQSTASISDWSNYKAAFTVDMGKSYTFSAIVAYRGTSWGEYNSISAGTKISTSDDGTNFKSAGEVTGSSKFIVFYAPLTARYIRVETTSYSVNCGVFNVYAK</sequence>
<gene>
    <name evidence="3" type="ORF">DWX70_08490</name>
</gene>
<dbReference type="InterPro" id="IPR013728">
    <property type="entry name" value="BT_3987-like_N"/>
</dbReference>
<dbReference type="SUPFAM" id="SSF49785">
    <property type="entry name" value="Galactose-binding domain-like"/>
    <property type="match status" value="1"/>
</dbReference>
<evidence type="ECO:0000259" key="2">
    <source>
        <dbReference type="PROSITE" id="PS50022"/>
    </source>
</evidence>
<dbReference type="RefSeq" id="WP_118418582.1">
    <property type="nucleotide sequence ID" value="NZ_JAQDLI010000003.1"/>
</dbReference>
<feature type="signal peptide" evidence="1">
    <location>
        <begin position="1"/>
        <end position="21"/>
    </location>
</feature>
<evidence type="ECO:0000313" key="4">
    <source>
        <dbReference type="Proteomes" id="UP000266492"/>
    </source>
</evidence>
<dbReference type="Pfam" id="PF08522">
    <property type="entry name" value="BT_3987-like_N"/>
    <property type="match status" value="1"/>
</dbReference>
<evidence type="ECO:0000256" key="1">
    <source>
        <dbReference type="SAM" id="SignalP"/>
    </source>
</evidence>
<keyword evidence="1" id="KW-0732">Signal</keyword>
<dbReference type="PROSITE" id="PS51257">
    <property type="entry name" value="PROKAR_LIPOPROTEIN"/>
    <property type="match status" value="1"/>
</dbReference>
<dbReference type="Gene3D" id="2.60.40.1740">
    <property type="entry name" value="hypothetical protein (bacova_03559)"/>
    <property type="match status" value="1"/>
</dbReference>
<accession>A0A395VYT9</accession>
<dbReference type="Pfam" id="PF00754">
    <property type="entry name" value="F5_F8_type_C"/>
    <property type="match status" value="1"/>
</dbReference>
<evidence type="ECO:0000313" key="3">
    <source>
        <dbReference type="EMBL" id="RGS85120.1"/>
    </source>
</evidence>
<comment type="caution">
    <text evidence="3">The sequence shown here is derived from an EMBL/GenBank/DDBJ whole genome shotgun (WGS) entry which is preliminary data.</text>
</comment>
<dbReference type="InterPro" id="IPR008979">
    <property type="entry name" value="Galactose-bd-like_sf"/>
</dbReference>
<reference evidence="3 4" key="1">
    <citation type="submission" date="2018-08" db="EMBL/GenBank/DDBJ databases">
        <title>A genome reference for cultivated species of the human gut microbiota.</title>
        <authorList>
            <person name="Zou Y."/>
            <person name="Xue W."/>
            <person name="Luo G."/>
        </authorList>
    </citation>
    <scope>NUCLEOTIDE SEQUENCE [LARGE SCALE GENOMIC DNA]</scope>
    <source>
        <strain evidence="3 4">AF20-9LB</strain>
    </source>
</reference>
<dbReference type="AlphaFoldDB" id="A0A395VYT9"/>
<name>A0A395VYT9_BACOV</name>
<dbReference type="InterPro" id="IPR000421">
    <property type="entry name" value="FA58C"/>
</dbReference>
<feature type="domain" description="F5/8 type C" evidence="2">
    <location>
        <begin position="170"/>
        <end position="323"/>
    </location>
</feature>
<protein>
    <submittedName>
        <fullName evidence="3">DUF1735 domain-containing protein</fullName>
    </submittedName>
</protein>